<dbReference type="InterPro" id="IPR001031">
    <property type="entry name" value="Thioesterase"/>
</dbReference>
<dbReference type="PANTHER" id="PTHR24096:SF267">
    <property type="entry name" value="MALONATE--COA LIGASE ACSF3, MITOCHONDRIAL"/>
    <property type="match status" value="1"/>
</dbReference>
<dbReference type="SUPFAM" id="SSF53474">
    <property type="entry name" value="alpha/beta-Hydrolases"/>
    <property type="match status" value="1"/>
</dbReference>
<keyword evidence="2" id="KW-0597">Phosphoprotein</keyword>
<dbReference type="InterPro" id="IPR036736">
    <property type="entry name" value="ACP-like_sf"/>
</dbReference>
<dbReference type="Pfam" id="PF00550">
    <property type="entry name" value="PP-binding"/>
    <property type="match status" value="1"/>
</dbReference>
<dbReference type="Gene3D" id="3.40.50.12780">
    <property type="entry name" value="N-terminal domain of ligase-like"/>
    <property type="match status" value="1"/>
</dbReference>
<dbReference type="EMBL" id="MU157880">
    <property type="protein sequence ID" value="KAF9525716.1"/>
    <property type="molecule type" value="Genomic_DNA"/>
</dbReference>
<gene>
    <name evidence="5" type="ORF">CPB83DRAFT_858976</name>
</gene>
<dbReference type="PROSITE" id="PS00455">
    <property type="entry name" value="AMP_BINDING"/>
    <property type="match status" value="1"/>
</dbReference>
<dbReference type="Proteomes" id="UP000807306">
    <property type="component" value="Unassembled WGS sequence"/>
</dbReference>
<dbReference type="GO" id="GO:0031957">
    <property type="term" value="F:very long-chain fatty acid-CoA ligase activity"/>
    <property type="evidence" value="ECO:0007669"/>
    <property type="project" value="TreeGrafter"/>
</dbReference>
<dbReference type="SMART" id="SM00824">
    <property type="entry name" value="PKS_TE"/>
    <property type="match status" value="1"/>
</dbReference>
<organism evidence="5 6">
    <name type="scientific">Crepidotus variabilis</name>
    <dbReference type="NCBI Taxonomy" id="179855"/>
    <lineage>
        <taxon>Eukaryota</taxon>
        <taxon>Fungi</taxon>
        <taxon>Dikarya</taxon>
        <taxon>Basidiomycota</taxon>
        <taxon>Agaricomycotina</taxon>
        <taxon>Agaricomycetes</taxon>
        <taxon>Agaricomycetidae</taxon>
        <taxon>Agaricales</taxon>
        <taxon>Agaricineae</taxon>
        <taxon>Crepidotaceae</taxon>
        <taxon>Crepidotus</taxon>
    </lineage>
</organism>
<dbReference type="GO" id="GO:0016740">
    <property type="term" value="F:transferase activity"/>
    <property type="evidence" value="ECO:0007669"/>
    <property type="project" value="UniProtKB-KW"/>
</dbReference>
<evidence type="ECO:0000256" key="1">
    <source>
        <dbReference type="ARBA" id="ARBA00022450"/>
    </source>
</evidence>
<dbReference type="InterPro" id="IPR029058">
    <property type="entry name" value="AB_hydrolase_fold"/>
</dbReference>
<dbReference type="Pfam" id="PF00501">
    <property type="entry name" value="AMP-binding"/>
    <property type="match status" value="1"/>
</dbReference>
<dbReference type="InterPro" id="IPR009081">
    <property type="entry name" value="PP-bd_ACP"/>
</dbReference>
<dbReference type="InterPro" id="IPR020845">
    <property type="entry name" value="AMP-binding_CS"/>
</dbReference>
<dbReference type="Gene3D" id="3.40.50.1820">
    <property type="entry name" value="alpha/beta hydrolase"/>
    <property type="match status" value="1"/>
</dbReference>
<name>A0A9P6EAD5_9AGAR</name>
<dbReference type="InterPro" id="IPR020802">
    <property type="entry name" value="TesA-like"/>
</dbReference>
<comment type="caution">
    <text evidence="5">The sequence shown here is derived from an EMBL/GenBank/DDBJ whole genome shotgun (WGS) entry which is preliminary data.</text>
</comment>
<protein>
    <recommendedName>
        <fullName evidence="4">Carrier domain-containing protein</fullName>
    </recommendedName>
</protein>
<dbReference type="Gene3D" id="1.10.1200.10">
    <property type="entry name" value="ACP-like"/>
    <property type="match status" value="1"/>
</dbReference>
<sequence length="969" mass="106772">MEFYDSATLADLLERRSQSSDPKLNFLDTEGKITRSLSYAQLWTESQEYAARLVSAGLKTDGTDVVIAHFTDHETHIRTFWACCLAGIPFCPIPPLHPDESRQVLLFEHLQKVFTSPTFISKDDTIHSVLRLVPTLKALSTSHINSLSVGPELSSQIYPHASLKPDDVLCYMLTSGSTGNSKAVRLAHSNFLSNARGKAKCHNTTTSSHLLNWIAFDHVACISDVHFQALLVDASQYHIAPSAIIGNPRNLLNICSRYRISYTFSPNFLLAQICRDVASVPYPPNEIDLSSLMAFISGGEAVPVKNAVEFTNILEQFGASRDVLRGGFGMTETCAGCIFDTRAIHRDAKDFDAKHLSLGKCCDGVSVRVVNPKTGDACAPLQEGQLQLQGPTVFRGYHNNPKANAESFSEGWFITGDTALLDADGNLHLIGRDKDCININGVKYPSADVENYVEDQNIDGLMKSFVYVCSMRLADANTETYAVFYQHEIPVEDDLTPAQVTSIASTSGIVKAMCAVFCSQAPHVCLPLPRKYFVKTALGKVSRLALVSTYAKGDFQELEEALVVKESSTTFEDHAPKTSQEKVIFDCIAAVFNADPSSLKRFDNLFDMGASSMQLMQLKQRLQKHLSITDIPPIEILKRPVLAHLSDYLVDILDRSSSGTTAPLSAQGYNPLHCLNPTGTKPPLFLVSPALGEILLFIGLAKVLNDDRPIYALRARGFDVDETPFESVNDMAECYTSAIEKSYPSGPYHLAGYSFGGSVAFEIGKKLVEHGKQVAWVGIIDSPPRIQVKDILLNWAEVLFIFCQVLQLEPGLNFPTWKAALEKKFPEVIGVDSEPSSAQEIISWALNNCDQDRVASLQLGMTSFRRWLTIAYEVNFVKLKYQPLGTVPGALMTAFRAKEASIGDWAGYQSDELAEWQEFSSDGNFEVADIDGNHYNLLSDHVDSFAGNVRTSLARAEKMMFETTAHAIN</sequence>
<dbReference type="Gene3D" id="3.30.300.30">
    <property type="match status" value="1"/>
</dbReference>
<evidence type="ECO:0000313" key="5">
    <source>
        <dbReference type="EMBL" id="KAF9525716.1"/>
    </source>
</evidence>
<dbReference type="AlphaFoldDB" id="A0A9P6EAD5"/>
<dbReference type="InterPro" id="IPR042099">
    <property type="entry name" value="ANL_N_sf"/>
</dbReference>
<dbReference type="PANTHER" id="PTHR24096">
    <property type="entry name" value="LONG-CHAIN-FATTY-ACID--COA LIGASE"/>
    <property type="match status" value="1"/>
</dbReference>
<dbReference type="InterPro" id="IPR045851">
    <property type="entry name" value="AMP-bd_C_sf"/>
</dbReference>
<feature type="domain" description="Carrier" evidence="4">
    <location>
        <begin position="575"/>
        <end position="653"/>
    </location>
</feature>
<accession>A0A9P6EAD5</accession>
<dbReference type="OrthoDB" id="288590at2759"/>
<proteinExistence type="predicted"/>
<evidence type="ECO:0000256" key="2">
    <source>
        <dbReference type="ARBA" id="ARBA00022553"/>
    </source>
</evidence>
<evidence type="ECO:0000256" key="3">
    <source>
        <dbReference type="ARBA" id="ARBA00022679"/>
    </source>
</evidence>
<dbReference type="SUPFAM" id="SSF47336">
    <property type="entry name" value="ACP-like"/>
    <property type="match status" value="1"/>
</dbReference>
<keyword evidence="3" id="KW-0808">Transferase</keyword>
<evidence type="ECO:0000259" key="4">
    <source>
        <dbReference type="PROSITE" id="PS50075"/>
    </source>
</evidence>
<dbReference type="Pfam" id="PF00975">
    <property type="entry name" value="Thioesterase"/>
    <property type="match status" value="1"/>
</dbReference>
<keyword evidence="1" id="KW-0596">Phosphopantetheine</keyword>
<dbReference type="SUPFAM" id="SSF56801">
    <property type="entry name" value="Acetyl-CoA synthetase-like"/>
    <property type="match status" value="1"/>
</dbReference>
<dbReference type="InterPro" id="IPR000873">
    <property type="entry name" value="AMP-dep_synth/lig_dom"/>
</dbReference>
<dbReference type="PROSITE" id="PS50075">
    <property type="entry name" value="CARRIER"/>
    <property type="match status" value="1"/>
</dbReference>
<reference evidence="5" key="1">
    <citation type="submission" date="2020-11" db="EMBL/GenBank/DDBJ databases">
        <authorList>
            <consortium name="DOE Joint Genome Institute"/>
            <person name="Ahrendt S."/>
            <person name="Riley R."/>
            <person name="Andreopoulos W."/>
            <person name="Labutti K."/>
            <person name="Pangilinan J."/>
            <person name="Ruiz-Duenas F.J."/>
            <person name="Barrasa J.M."/>
            <person name="Sanchez-Garcia M."/>
            <person name="Camarero S."/>
            <person name="Miyauchi S."/>
            <person name="Serrano A."/>
            <person name="Linde D."/>
            <person name="Babiker R."/>
            <person name="Drula E."/>
            <person name="Ayuso-Fernandez I."/>
            <person name="Pacheco R."/>
            <person name="Padilla G."/>
            <person name="Ferreira P."/>
            <person name="Barriuso J."/>
            <person name="Kellner H."/>
            <person name="Castanera R."/>
            <person name="Alfaro M."/>
            <person name="Ramirez L."/>
            <person name="Pisabarro A.G."/>
            <person name="Kuo A."/>
            <person name="Tritt A."/>
            <person name="Lipzen A."/>
            <person name="He G."/>
            <person name="Yan M."/>
            <person name="Ng V."/>
            <person name="Cullen D."/>
            <person name="Martin F."/>
            <person name="Rosso M.-N."/>
            <person name="Henrissat B."/>
            <person name="Hibbett D."/>
            <person name="Martinez A.T."/>
            <person name="Grigoriev I.V."/>
        </authorList>
    </citation>
    <scope>NUCLEOTIDE SEQUENCE</scope>
    <source>
        <strain evidence="5">CBS 506.95</strain>
    </source>
</reference>
<evidence type="ECO:0000313" key="6">
    <source>
        <dbReference type="Proteomes" id="UP000807306"/>
    </source>
</evidence>
<dbReference type="GO" id="GO:0006633">
    <property type="term" value="P:fatty acid biosynthetic process"/>
    <property type="evidence" value="ECO:0007669"/>
    <property type="project" value="TreeGrafter"/>
</dbReference>
<keyword evidence="6" id="KW-1185">Reference proteome</keyword>